<gene>
    <name evidence="3" type="ORF">MRN42_15890</name>
</gene>
<keyword evidence="1" id="KW-0812">Transmembrane</keyword>
<organism evidence="3">
    <name type="scientific">bacterium 19NY04SH03</name>
    <dbReference type="NCBI Taxonomy" id="2920647"/>
    <lineage>
        <taxon>Bacteria</taxon>
    </lineage>
</organism>
<feature type="domain" description="GGDEF" evidence="2">
    <location>
        <begin position="334"/>
        <end position="468"/>
    </location>
</feature>
<dbReference type="SMART" id="SM00267">
    <property type="entry name" value="GGDEF"/>
    <property type="match status" value="1"/>
</dbReference>
<evidence type="ECO:0000259" key="2">
    <source>
        <dbReference type="PROSITE" id="PS50887"/>
    </source>
</evidence>
<dbReference type="EMBL" id="CP095347">
    <property type="protein sequence ID" value="XAG75212.1"/>
    <property type="molecule type" value="Genomic_DNA"/>
</dbReference>
<reference evidence="3" key="1">
    <citation type="submission" date="2022-03" db="EMBL/GenBank/DDBJ databases">
        <title>Sea Food Isolates.</title>
        <authorList>
            <person name="Li c."/>
        </authorList>
    </citation>
    <scope>NUCLEOTIDE SEQUENCE</scope>
    <source>
        <strain evidence="3">19NY04SH03</strain>
    </source>
</reference>
<dbReference type="InterPro" id="IPR000160">
    <property type="entry name" value="GGDEF_dom"/>
</dbReference>
<dbReference type="Gene3D" id="3.40.190.10">
    <property type="entry name" value="Periplasmic binding protein-like II"/>
    <property type="match status" value="2"/>
</dbReference>
<dbReference type="GO" id="GO:0005886">
    <property type="term" value="C:plasma membrane"/>
    <property type="evidence" value="ECO:0007669"/>
    <property type="project" value="TreeGrafter"/>
</dbReference>
<sequence>MKATYVWFYVVLFFSMQTIDAKTYATEQDEPDLAQHKTRLIIANSKAFKPYAFLNSQGNPDGILIDFWKAFAEKNQLDIEFMLVDWADSLELVKQGSADIHAGLLRSSEREAFFDFGPEILTIDTQLFISSQHNLDVDLILTGEVPLRIGVVIAGYEEWFAKTNYPQMPLIGFANNQLMLNAAARGQLDGFIADFQVANLFLFTANSRYKFFPVRFLYAEALRPGVLKGNNELLTIIEQGFADFKEADRARIFSRWIYMEKVYPRYLFPLLIGATLISVLIYILMLRRMVNIRTKQLRNANQKLTEQALTDQLTQIGNRRFFNELIQQAQQYPGNVGLAIFDIDNFKRVNDQFGHDVGDKAIVHVVDITLSQLGEDDFIARMGGEEFAILMKHQDLSEVENKVHRICAAIARTPLHVEESTSTLTLTVSMGCVYYHSQSFQTLSLIVPDRLMYQAKHAGKNRVILECMD</sequence>
<evidence type="ECO:0000313" key="3">
    <source>
        <dbReference type="EMBL" id="XAG75212.1"/>
    </source>
</evidence>
<dbReference type="CDD" id="cd13706">
    <property type="entry name" value="PBP2_HisK_like_1"/>
    <property type="match status" value="1"/>
</dbReference>
<name>A0AAU6UMF0_UNCXX</name>
<dbReference type="SUPFAM" id="SSF53850">
    <property type="entry name" value="Periplasmic binding protein-like II"/>
    <property type="match status" value="1"/>
</dbReference>
<keyword evidence="1" id="KW-1133">Transmembrane helix</keyword>
<dbReference type="SMART" id="SM00062">
    <property type="entry name" value="PBPb"/>
    <property type="match status" value="1"/>
</dbReference>
<dbReference type="Pfam" id="PF00990">
    <property type="entry name" value="GGDEF"/>
    <property type="match status" value="1"/>
</dbReference>
<accession>A0AAU6UMF0</accession>
<dbReference type="GO" id="GO:0052621">
    <property type="term" value="F:diguanylate cyclase activity"/>
    <property type="evidence" value="ECO:0007669"/>
    <property type="project" value="TreeGrafter"/>
</dbReference>
<dbReference type="GO" id="GO:1902201">
    <property type="term" value="P:negative regulation of bacterial-type flagellum-dependent cell motility"/>
    <property type="evidence" value="ECO:0007669"/>
    <property type="project" value="TreeGrafter"/>
</dbReference>
<evidence type="ECO:0000256" key="1">
    <source>
        <dbReference type="SAM" id="Phobius"/>
    </source>
</evidence>
<dbReference type="InterPro" id="IPR029787">
    <property type="entry name" value="Nucleotide_cyclase"/>
</dbReference>
<dbReference type="GO" id="GO:0043709">
    <property type="term" value="P:cell adhesion involved in single-species biofilm formation"/>
    <property type="evidence" value="ECO:0007669"/>
    <property type="project" value="TreeGrafter"/>
</dbReference>
<protein>
    <submittedName>
        <fullName evidence="3">Sensor domain-containing diguanylate cyclase</fullName>
    </submittedName>
</protein>
<dbReference type="InterPro" id="IPR050469">
    <property type="entry name" value="Diguanylate_Cyclase"/>
</dbReference>
<keyword evidence="1" id="KW-0472">Membrane</keyword>
<dbReference type="PANTHER" id="PTHR45138:SF5">
    <property type="entry name" value="BIFUNCTIONAL PERIPLASMIC SUBSTRATE BINDING PROTEIN_CYTOPLASMIC DIGUANYLATE CYCLASE"/>
    <property type="match status" value="1"/>
</dbReference>
<dbReference type="InterPro" id="IPR001638">
    <property type="entry name" value="Solute-binding_3/MltF_N"/>
</dbReference>
<proteinExistence type="predicted"/>
<dbReference type="InterPro" id="IPR043128">
    <property type="entry name" value="Rev_trsase/Diguanyl_cyclase"/>
</dbReference>
<dbReference type="AlphaFoldDB" id="A0AAU6UMF0"/>
<dbReference type="SUPFAM" id="SSF55073">
    <property type="entry name" value="Nucleotide cyclase"/>
    <property type="match status" value="1"/>
</dbReference>
<dbReference type="Gene3D" id="3.30.70.270">
    <property type="match status" value="1"/>
</dbReference>
<dbReference type="PANTHER" id="PTHR45138">
    <property type="entry name" value="REGULATORY COMPONENTS OF SENSORY TRANSDUCTION SYSTEM"/>
    <property type="match status" value="1"/>
</dbReference>
<dbReference type="CDD" id="cd01949">
    <property type="entry name" value="GGDEF"/>
    <property type="match status" value="1"/>
</dbReference>
<feature type="transmembrane region" description="Helical" evidence="1">
    <location>
        <begin position="266"/>
        <end position="286"/>
    </location>
</feature>
<dbReference type="NCBIfam" id="TIGR00254">
    <property type="entry name" value="GGDEF"/>
    <property type="match status" value="1"/>
</dbReference>
<dbReference type="Pfam" id="PF00497">
    <property type="entry name" value="SBP_bac_3"/>
    <property type="match status" value="1"/>
</dbReference>
<dbReference type="PROSITE" id="PS50887">
    <property type="entry name" value="GGDEF"/>
    <property type="match status" value="1"/>
</dbReference>